<reference evidence="10 11" key="1">
    <citation type="journal article" date="2011" name="Science">
        <title>The Selaginella genome identifies genetic changes associated with the evolution of vascular plants.</title>
        <authorList>
            <person name="Banks J.A."/>
            <person name="Nishiyama T."/>
            <person name="Hasebe M."/>
            <person name="Bowman J.L."/>
            <person name="Gribskov M."/>
            <person name="dePamphilis C."/>
            <person name="Albert V.A."/>
            <person name="Aono N."/>
            <person name="Aoyama T."/>
            <person name="Ambrose B.A."/>
            <person name="Ashton N.W."/>
            <person name="Axtell M.J."/>
            <person name="Barker E."/>
            <person name="Barker M.S."/>
            <person name="Bennetzen J.L."/>
            <person name="Bonawitz N.D."/>
            <person name="Chapple C."/>
            <person name="Cheng C."/>
            <person name="Correa L.G."/>
            <person name="Dacre M."/>
            <person name="DeBarry J."/>
            <person name="Dreyer I."/>
            <person name="Elias M."/>
            <person name="Engstrom E.M."/>
            <person name="Estelle M."/>
            <person name="Feng L."/>
            <person name="Finet C."/>
            <person name="Floyd S.K."/>
            <person name="Frommer W.B."/>
            <person name="Fujita T."/>
            <person name="Gramzow L."/>
            <person name="Gutensohn M."/>
            <person name="Harholt J."/>
            <person name="Hattori M."/>
            <person name="Heyl A."/>
            <person name="Hirai T."/>
            <person name="Hiwatashi Y."/>
            <person name="Ishikawa M."/>
            <person name="Iwata M."/>
            <person name="Karol K.G."/>
            <person name="Koehler B."/>
            <person name="Kolukisaoglu U."/>
            <person name="Kubo M."/>
            <person name="Kurata T."/>
            <person name="Lalonde S."/>
            <person name="Li K."/>
            <person name="Li Y."/>
            <person name="Litt A."/>
            <person name="Lyons E."/>
            <person name="Manning G."/>
            <person name="Maruyama T."/>
            <person name="Michael T.P."/>
            <person name="Mikami K."/>
            <person name="Miyazaki S."/>
            <person name="Morinaga S."/>
            <person name="Murata T."/>
            <person name="Mueller-Roeber B."/>
            <person name="Nelson D.R."/>
            <person name="Obara M."/>
            <person name="Oguri Y."/>
            <person name="Olmstead R.G."/>
            <person name="Onodera N."/>
            <person name="Petersen B.L."/>
            <person name="Pils B."/>
            <person name="Prigge M."/>
            <person name="Rensing S.A."/>
            <person name="Riano-Pachon D.M."/>
            <person name="Roberts A.W."/>
            <person name="Sato Y."/>
            <person name="Scheller H.V."/>
            <person name="Schulz B."/>
            <person name="Schulz C."/>
            <person name="Shakirov E.V."/>
            <person name="Shibagaki N."/>
            <person name="Shinohara N."/>
            <person name="Shippen D.E."/>
            <person name="Soerensen I."/>
            <person name="Sotooka R."/>
            <person name="Sugimoto N."/>
            <person name="Sugita M."/>
            <person name="Sumikawa N."/>
            <person name="Tanurdzic M."/>
            <person name="Theissen G."/>
            <person name="Ulvskov P."/>
            <person name="Wakazuki S."/>
            <person name="Weng J.K."/>
            <person name="Willats W.W."/>
            <person name="Wipf D."/>
            <person name="Wolf P.G."/>
            <person name="Yang L."/>
            <person name="Zimmer A.D."/>
            <person name="Zhu Q."/>
            <person name="Mitros T."/>
            <person name="Hellsten U."/>
            <person name="Loque D."/>
            <person name="Otillar R."/>
            <person name="Salamov A."/>
            <person name="Schmutz J."/>
            <person name="Shapiro H."/>
            <person name="Lindquist E."/>
            <person name="Lucas S."/>
            <person name="Rokhsar D."/>
            <person name="Grigoriev I.V."/>
        </authorList>
    </citation>
    <scope>NUCLEOTIDE SEQUENCE [LARGE SCALE GENOMIC DNA]</scope>
</reference>
<dbReference type="KEGG" id="smo:SELMODRAFT_405724"/>
<name>D8QZI4_SELML</name>
<keyword evidence="4" id="KW-0333">Golgi apparatus</keyword>
<evidence type="ECO:0000256" key="8">
    <source>
        <dbReference type="SAM" id="MobiDB-lite"/>
    </source>
</evidence>
<comment type="subcellular location">
    <subcellularLocation>
        <location evidence="1">Golgi apparatus membrane</location>
        <topology evidence="1">Single-pass membrane protein</topology>
    </subcellularLocation>
</comment>
<dbReference type="FunCoup" id="D8QZI4">
    <property type="interactions" value="2686"/>
</dbReference>
<evidence type="ECO:0000313" key="11">
    <source>
        <dbReference type="Proteomes" id="UP000001514"/>
    </source>
</evidence>
<protein>
    <recommendedName>
        <fullName evidence="12">Golgin candidate 1</fullName>
    </recommendedName>
</protein>
<dbReference type="Gramene" id="EFJ34409">
    <property type="protein sequence ID" value="EFJ34409"/>
    <property type="gene ID" value="SELMODRAFT_405724"/>
</dbReference>
<evidence type="ECO:0000256" key="1">
    <source>
        <dbReference type="ARBA" id="ARBA00004194"/>
    </source>
</evidence>
<dbReference type="GO" id="GO:0031985">
    <property type="term" value="C:Golgi cisterna"/>
    <property type="evidence" value="ECO:0000318"/>
    <property type="project" value="GO_Central"/>
</dbReference>
<dbReference type="Pfam" id="PF09787">
    <property type="entry name" value="Golgin_A5"/>
    <property type="match status" value="1"/>
</dbReference>
<dbReference type="GO" id="GO:0000139">
    <property type="term" value="C:Golgi membrane"/>
    <property type="evidence" value="ECO:0000318"/>
    <property type="project" value="GO_Central"/>
</dbReference>
<dbReference type="Proteomes" id="UP000001514">
    <property type="component" value="Unassembled WGS sequence"/>
</dbReference>
<dbReference type="eggNOG" id="ENOG502QT7E">
    <property type="taxonomic scope" value="Eukaryota"/>
</dbReference>
<dbReference type="GO" id="GO:0007030">
    <property type="term" value="P:Golgi organization"/>
    <property type="evidence" value="ECO:0000318"/>
    <property type="project" value="GO_Central"/>
</dbReference>
<evidence type="ECO:0008006" key="12">
    <source>
        <dbReference type="Google" id="ProtNLM"/>
    </source>
</evidence>
<evidence type="ECO:0000256" key="4">
    <source>
        <dbReference type="ARBA" id="ARBA00023034"/>
    </source>
</evidence>
<feature type="coiled-coil region" evidence="7">
    <location>
        <begin position="232"/>
        <end position="399"/>
    </location>
</feature>
<evidence type="ECO:0000256" key="7">
    <source>
        <dbReference type="SAM" id="Coils"/>
    </source>
</evidence>
<keyword evidence="6 9" id="KW-0472">Membrane</keyword>
<dbReference type="InterPro" id="IPR019177">
    <property type="entry name" value="Golgin_subfamily_A_member_5"/>
</dbReference>
<dbReference type="EMBL" id="GL377569">
    <property type="protein sequence ID" value="EFJ34409.1"/>
    <property type="molecule type" value="Genomic_DNA"/>
</dbReference>
<dbReference type="PANTHER" id="PTHR13815">
    <property type="entry name" value="GOLGIN-84"/>
    <property type="match status" value="1"/>
</dbReference>
<dbReference type="GO" id="GO:0000301">
    <property type="term" value="P:retrograde transport, vesicle recycling within Golgi"/>
    <property type="evidence" value="ECO:0000318"/>
    <property type="project" value="GO_Central"/>
</dbReference>
<dbReference type="STRING" id="88036.D8QZI4"/>
<evidence type="ECO:0000256" key="6">
    <source>
        <dbReference type="ARBA" id="ARBA00023136"/>
    </source>
</evidence>
<evidence type="ECO:0000256" key="2">
    <source>
        <dbReference type="ARBA" id="ARBA00022692"/>
    </source>
</evidence>
<dbReference type="PANTHER" id="PTHR13815:SF7">
    <property type="entry name" value="GOLGIN SUBFAMILY A MEMBER 5"/>
    <property type="match status" value="1"/>
</dbReference>
<keyword evidence="3 9" id="KW-1133">Transmembrane helix</keyword>
<organism evidence="11">
    <name type="scientific">Selaginella moellendorffii</name>
    <name type="common">Spikemoss</name>
    <dbReference type="NCBI Taxonomy" id="88036"/>
    <lineage>
        <taxon>Eukaryota</taxon>
        <taxon>Viridiplantae</taxon>
        <taxon>Streptophyta</taxon>
        <taxon>Embryophyta</taxon>
        <taxon>Tracheophyta</taxon>
        <taxon>Lycopodiopsida</taxon>
        <taxon>Selaginellales</taxon>
        <taxon>Selaginellaceae</taxon>
        <taxon>Selaginella</taxon>
    </lineage>
</organism>
<sequence length="585" mass="64882">MARSYLMTELHCGLTLQNKISSELLEVVDRTAKQAVPVTVSDGGQRKALTSTHLREKTSSGLAEALVKGDGGVENGFFSARDVAEPRKSSGAADETTVSSSDERVNCDMTTENGTVSVNLSTIAESAKEKQQPNTNEGKFGTLDSQVEEANRLLQSSATSGKSKEARLAKVCAGLSTRLQELKSENAQLEELLRLEKEAKSSISATLHLLQGELALARSGTNAAESEMVAALASKNSEIEALSISLETANRQAQAAEEKLALVQAGMESIMKNREITETRMIQAAVQREAELEQQMAESTTAVTRMQRIVDERSQKAFELEQKAAMLEVECATLNQELQKMELRARREQKKPSEEFSQSAWREEAERARVAQREAETKLSILEAECQKLRVDLASAKQDFDVSSTQLGVETYVPVISLKFLMDSGLQAHIELQKQYKEVMELLFLKQAQLEKVSSEKAAMQFQLEKESKKFRDANAEVERSRRQFSAIGVDDDNELKSFETLGLHQRRMVPSLQRFVGPSIQAAAKFLDSGAVTAGRYLWRRPLARLFVVCYLVFVHFCLMYLLHRLQAKTIEEIEAAAGLMKNG</sequence>
<evidence type="ECO:0000313" key="10">
    <source>
        <dbReference type="EMBL" id="EFJ34409.1"/>
    </source>
</evidence>
<accession>D8QZI4</accession>
<feature type="region of interest" description="Disordered" evidence="8">
    <location>
        <begin position="84"/>
        <end position="104"/>
    </location>
</feature>
<dbReference type="HOGENOM" id="CLU_464947_0_0_1"/>
<feature type="coiled-coil region" evidence="7">
    <location>
        <begin position="172"/>
        <end position="202"/>
    </location>
</feature>
<feature type="transmembrane region" description="Helical" evidence="9">
    <location>
        <begin position="544"/>
        <end position="564"/>
    </location>
</feature>
<evidence type="ECO:0000256" key="5">
    <source>
        <dbReference type="ARBA" id="ARBA00023054"/>
    </source>
</evidence>
<proteinExistence type="predicted"/>
<dbReference type="AlphaFoldDB" id="D8QZI4"/>
<keyword evidence="2 9" id="KW-0812">Transmembrane</keyword>
<keyword evidence="11" id="KW-1185">Reference proteome</keyword>
<evidence type="ECO:0000256" key="3">
    <source>
        <dbReference type="ARBA" id="ARBA00022989"/>
    </source>
</evidence>
<evidence type="ECO:0000256" key="9">
    <source>
        <dbReference type="SAM" id="Phobius"/>
    </source>
</evidence>
<dbReference type="InParanoid" id="D8QZI4"/>
<keyword evidence="5 7" id="KW-0175">Coiled coil</keyword>
<gene>
    <name evidence="10" type="ORF">SELMODRAFT_405724</name>
</gene>